<sequence>MGVCAEQSGLVGEDNASLLSAAARGDQAAWNELVARYTPLLWSVARGFRLGTADCADVVQNTWLKLVEKLDTVTEPDRLAAWLATTARRECLQLLRRAERRRAADEEPPDVADDAPPLDDALLLAERDLALWRAVDRLPEACRRLIRLLMADPPPSYAEIARVLDIAVGSIGPSRGRCLDRLRKLAEEV</sequence>
<dbReference type="Proteomes" id="UP000272729">
    <property type="component" value="Unassembled WGS sequence"/>
</dbReference>
<evidence type="ECO:0000256" key="1">
    <source>
        <dbReference type="ARBA" id="ARBA00010641"/>
    </source>
</evidence>
<dbReference type="NCBIfam" id="TIGR02937">
    <property type="entry name" value="sigma70-ECF"/>
    <property type="match status" value="1"/>
</dbReference>
<keyword evidence="8" id="KW-1185">Reference proteome</keyword>
<dbReference type="Gene3D" id="1.10.10.10">
    <property type="entry name" value="Winged helix-like DNA-binding domain superfamily/Winged helix DNA-binding domain"/>
    <property type="match status" value="1"/>
</dbReference>
<dbReference type="InterPro" id="IPR007627">
    <property type="entry name" value="RNA_pol_sigma70_r2"/>
</dbReference>
<protein>
    <submittedName>
        <fullName evidence="7">RNA polymerase sigma factor (Sigma-70 family)</fullName>
    </submittedName>
</protein>
<feature type="domain" description="RNA polymerase sigma-70 region 2" evidence="6">
    <location>
        <begin position="33"/>
        <end position="101"/>
    </location>
</feature>
<evidence type="ECO:0000256" key="5">
    <source>
        <dbReference type="ARBA" id="ARBA00023163"/>
    </source>
</evidence>
<evidence type="ECO:0000256" key="2">
    <source>
        <dbReference type="ARBA" id="ARBA00023015"/>
    </source>
</evidence>
<dbReference type="Pfam" id="PF04542">
    <property type="entry name" value="Sigma70_r2"/>
    <property type="match status" value="1"/>
</dbReference>
<dbReference type="GO" id="GO:0016987">
    <property type="term" value="F:sigma factor activity"/>
    <property type="evidence" value="ECO:0007669"/>
    <property type="project" value="UniProtKB-KW"/>
</dbReference>
<keyword evidence="4" id="KW-0238">DNA-binding</keyword>
<dbReference type="OrthoDB" id="265863at2"/>
<evidence type="ECO:0000256" key="4">
    <source>
        <dbReference type="ARBA" id="ARBA00023125"/>
    </source>
</evidence>
<dbReference type="PANTHER" id="PTHR43133:SF8">
    <property type="entry name" value="RNA POLYMERASE SIGMA FACTOR HI_1459-RELATED"/>
    <property type="match status" value="1"/>
</dbReference>
<dbReference type="InterPro" id="IPR013325">
    <property type="entry name" value="RNA_pol_sigma_r2"/>
</dbReference>
<dbReference type="SUPFAM" id="SSF88659">
    <property type="entry name" value="Sigma3 and sigma4 domains of RNA polymerase sigma factors"/>
    <property type="match status" value="1"/>
</dbReference>
<dbReference type="InterPro" id="IPR039425">
    <property type="entry name" value="RNA_pol_sigma-70-like"/>
</dbReference>
<name>A0A495X6E0_9PSEU</name>
<dbReference type="SUPFAM" id="SSF88946">
    <property type="entry name" value="Sigma2 domain of RNA polymerase sigma factors"/>
    <property type="match status" value="1"/>
</dbReference>
<reference evidence="7 8" key="1">
    <citation type="submission" date="2018-10" db="EMBL/GenBank/DDBJ databases">
        <title>Sequencing the genomes of 1000 actinobacteria strains.</title>
        <authorList>
            <person name="Klenk H.-P."/>
        </authorList>
    </citation>
    <scope>NUCLEOTIDE SEQUENCE [LARGE SCALE GENOMIC DNA]</scope>
    <source>
        <strain evidence="7 8">DSM 43911</strain>
    </source>
</reference>
<dbReference type="InterPro" id="IPR036388">
    <property type="entry name" value="WH-like_DNA-bd_sf"/>
</dbReference>
<dbReference type="AlphaFoldDB" id="A0A495X6E0"/>
<organism evidence="7 8">
    <name type="scientific">Saccharothrix variisporea</name>
    <dbReference type="NCBI Taxonomy" id="543527"/>
    <lineage>
        <taxon>Bacteria</taxon>
        <taxon>Bacillati</taxon>
        <taxon>Actinomycetota</taxon>
        <taxon>Actinomycetes</taxon>
        <taxon>Pseudonocardiales</taxon>
        <taxon>Pseudonocardiaceae</taxon>
        <taxon>Saccharothrix</taxon>
    </lineage>
</organism>
<keyword evidence="2" id="KW-0805">Transcription regulation</keyword>
<comment type="similarity">
    <text evidence="1">Belongs to the sigma-70 factor family. ECF subfamily.</text>
</comment>
<evidence type="ECO:0000313" key="7">
    <source>
        <dbReference type="EMBL" id="RKT68695.1"/>
    </source>
</evidence>
<keyword evidence="3" id="KW-0731">Sigma factor</keyword>
<keyword evidence="5" id="KW-0804">Transcription</keyword>
<gene>
    <name evidence="7" type="ORF">DFJ66_1888</name>
</gene>
<dbReference type="GO" id="GO:0003677">
    <property type="term" value="F:DNA binding"/>
    <property type="evidence" value="ECO:0007669"/>
    <property type="project" value="UniProtKB-KW"/>
</dbReference>
<evidence type="ECO:0000313" key="8">
    <source>
        <dbReference type="Proteomes" id="UP000272729"/>
    </source>
</evidence>
<dbReference type="InterPro" id="IPR013324">
    <property type="entry name" value="RNA_pol_sigma_r3/r4-like"/>
</dbReference>
<dbReference type="GO" id="GO:0006352">
    <property type="term" value="P:DNA-templated transcription initiation"/>
    <property type="evidence" value="ECO:0007669"/>
    <property type="project" value="InterPro"/>
</dbReference>
<evidence type="ECO:0000256" key="3">
    <source>
        <dbReference type="ARBA" id="ARBA00023082"/>
    </source>
</evidence>
<accession>A0A495X6E0</accession>
<dbReference type="InterPro" id="IPR014284">
    <property type="entry name" value="RNA_pol_sigma-70_dom"/>
</dbReference>
<dbReference type="Gene3D" id="1.10.1740.10">
    <property type="match status" value="1"/>
</dbReference>
<dbReference type="EMBL" id="RBXR01000001">
    <property type="protein sequence ID" value="RKT68695.1"/>
    <property type="molecule type" value="Genomic_DNA"/>
</dbReference>
<evidence type="ECO:0000259" key="6">
    <source>
        <dbReference type="Pfam" id="PF04542"/>
    </source>
</evidence>
<proteinExistence type="inferred from homology"/>
<comment type="caution">
    <text evidence="7">The sequence shown here is derived from an EMBL/GenBank/DDBJ whole genome shotgun (WGS) entry which is preliminary data.</text>
</comment>
<dbReference type="PANTHER" id="PTHR43133">
    <property type="entry name" value="RNA POLYMERASE ECF-TYPE SIGMA FACTO"/>
    <property type="match status" value="1"/>
</dbReference>